<reference evidence="5" key="1">
    <citation type="journal article" date="2014" name="Proc. Natl. Acad. Sci. U.S.A.">
        <title>Extensive sampling of basidiomycete genomes demonstrates inadequacy of the white-rot/brown-rot paradigm for wood decay fungi.</title>
        <authorList>
            <person name="Riley R."/>
            <person name="Salamov A.A."/>
            <person name="Brown D.W."/>
            <person name="Nagy L.G."/>
            <person name="Floudas D."/>
            <person name="Held B.W."/>
            <person name="Levasseur A."/>
            <person name="Lombard V."/>
            <person name="Morin E."/>
            <person name="Otillar R."/>
            <person name="Lindquist E.A."/>
            <person name="Sun H."/>
            <person name="LaButti K.M."/>
            <person name="Schmutz J."/>
            <person name="Jabbour D."/>
            <person name="Luo H."/>
            <person name="Baker S.E."/>
            <person name="Pisabarro A.G."/>
            <person name="Walton J.D."/>
            <person name="Blanchette R.A."/>
            <person name="Henrissat B."/>
            <person name="Martin F."/>
            <person name="Cullen D."/>
            <person name="Hibbett D.S."/>
            <person name="Grigoriev I.V."/>
        </authorList>
    </citation>
    <scope>NUCLEOTIDE SEQUENCE [LARGE SCALE GENOMIC DNA]</scope>
    <source>
        <strain evidence="5">MUCL 33604</strain>
    </source>
</reference>
<evidence type="ECO:0000259" key="3">
    <source>
        <dbReference type="PROSITE" id="PS50181"/>
    </source>
</evidence>
<proteinExistence type="predicted"/>
<feature type="compositionally biased region" description="Acidic residues" evidence="2">
    <location>
        <begin position="619"/>
        <end position="632"/>
    </location>
</feature>
<feature type="coiled-coil region" evidence="1">
    <location>
        <begin position="508"/>
        <end position="544"/>
    </location>
</feature>
<keyword evidence="5" id="KW-1185">Reference proteome</keyword>
<feature type="domain" description="F-box" evidence="3">
    <location>
        <begin position="2"/>
        <end position="48"/>
    </location>
</feature>
<keyword evidence="1" id="KW-0175">Coiled coil</keyword>
<dbReference type="Proteomes" id="UP000027265">
    <property type="component" value="Unassembled WGS sequence"/>
</dbReference>
<feature type="region of interest" description="Disordered" evidence="2">
    <location>
        <begin position="420"/>
        <end position="449"/>
    </location>
</feature>
<dbReference type="Pfam" id="PF12937">
    <property type="entry name" value="F-box-like"/>
    <property type="match status" value="1"/>
</dbReference>
<dbReference type="InterPro" id="IPR036047">
    <property type="entry name" value="F-box-like_dom_sf"/>
</dbReference>
<dbReference type="STRING" id="933084.A0A067PMV3"/>
<gene>
    <name evidence="4" type="ORF">JAAARDRAFT_36902</name>
</gene>
<dbReference type="InterPro" id="IPR001810">
    <property type="entry name" value="F-box_dom"/>
</dbReference>
<dbReference type="AlphaFoldDB" id="A0A067PMV3"/>
<dbReference type="CDD" id="cd09917">
    <property type="entry name" value="F-box_SF"/>
    <property type="match status" value="1"/>
</dbReference>
<dbReference type="SMART" id="SM00256">
    <property type="entry name" value="FBOX"/>
    <property type="match status" value="1"/>
</dbReference>
<organism evidence="4 5">
    <name type="scientific">Jaapia argillacea MUCL 33604</name>
    <dbReference type="NCBI Taxonomy" id="933084"/>
    <lineage>
        <taxon>Eukaryota</taxon>
        <taxon>Fungi</taxon>
        <taxon>Dikarya</taxon>
        <taxon>Basidiomycota</taxon>
        <taxon>Agaricomycotina</taxon>
        <taxon>Agaricomycetes</taxon>
        <taxon>Agaricomycetidae</taxon>
        <taxon>Jaapiales</taxon>
        <taxon>Jaapiaceae</taxon>
        <taxon>Jaapia</taxon>
    </lineage>
</organism>
<feature type="region of interest" description="Disordered" evidence="2">
    <location>
        <begin position="616"/>
        <end position="643"/>
    </location>
</feature>
<evidence type="ECO:0000256" key="2">
    <source>
        <dbReference type="SAM" id="MobiDB-lite"/>
    </source>
</evidence>
<sequence length="751" mass="83450">MSQTLISLPPELLIRILCYLPLSSLTSCLLTCKSLYTLITTSTILQYLIELESTSTSDNPLSPFSLSEKLSKLRARSEAWRKLSIAKTVGVRIKHRPSGIYDFTGGVYLLGVAEVGSLRPTKGLKYVELPSLDDGEVKSPEWKSIEVGEDIIDIGLALREHDLLAVVAYHDDPTDLLPTPLTPQIITIHLLQFSASSTSSKPCPHPLASQPVLFVCKVMGAQGHCSLGIEIVGDTLALLLTFPYSGPTTKDWLYIWDWKKGYLKATYDADWMTYTTLAFLSEHVLLLPNLTTQSLDLVPIPPTASYPTSSYPPAPTRLRTSISLGLPPLKSICTIIRMACRAEPNPLGAAYYESKANSGGNEDTQGFHDAPEDAILIFNMLIQDTVPLRFGHVSSVSFVVHRSSLLRYFRAPSPPLSFPPLPSVSKMDLDPESQSRSSSPEDPPCPTLDFPLWGPPATRWFLTDNTPTRWITTTCGQRYVSVLEDNASPIVVRDFGRLAVKKMEGVWKEQKARRERRTKEEKRREEEEMEAWRKEEELKLEEERLKLGKVREGEWRKLEEDGERRVGEAVFGVFDEGRGEGSSRFSGALTEEGEAAASAGVSRFRSILARLAPSSLLEPYEEEEDEDDEDGDTSSTFSSYHPYPVYDPDRMSISSTMDSSLPGKVIDIGGGKKVRLVTERTALPVQLYVGGEEGVEVWSELGYVESVSEEEYDYAAVLMDEERIIGMTFGAVVQMDENNDRVTGIDILLVG</sequence>
<dbReference type="Gene3D" id="1.20.1280.50">
    <property type="match status" value="1"/>
</dbReference>
<protein>
    <recommendedName>
        <fullName evidence="3">F-box domain-containing protein</fullName>
    </recommendedName>
</protein>
<dbReference type="PROSITE" id="PS50181">
    <property type="entry name" value="FBOX"/>
    <property type="match status" value="1"/>
</dbReference>
<evidence type="ECO:0000313" key="4">
    <source>
        <dbReference type="EMBL" id="KDQ56114.1"/>
    </source>
</evidence>
<evidence type="ECO:0000313" key="5">
    <source>
        <dbReference type="Proteomes" id="UP000027265"/>
    </source>
</evidence>
<accession>A0A067PMV3</accession>
<dbReference type="OrthoDB" id="2751409at2759"/>
<name>A0A067PMV3_9AGAM</name>
<dbReference type="InParanoid" id="A0A067PMV3"/>
<evidence type="ECO:0000256" key="1">
    <source>
        <dbReference type="SAM" id="Coils"/>
    </source>
</evidence>
<dbReference type="EMBL" id="KL197723">
    <property type="protein sequence ID" value="KDQ56114.1"/>
    <property type="molecule type" value="Genomic_DNA"/>
</dbReference>
<dbReference type="HOGENOM" id="CLU_007279_0_0_1"/>
<dbReference type="SUPFAM" id="SSF81383">
    <property type="entry name" value="F-box domain"/>
    <property type="match status" value="1"/>
</dbReference>